<dbReference type="PANTHER" id="PTHR11780:SF10">
    <property type="entry name" value="NADH DEHYDROGENASE [UBIQUINONE] FLAVOPROTEIN 1, MITOCHONDRIAL"/>
    <property type="match status" value="1"/>
</dbReference>
<dbReference type="STRING" id="402676.B6K7D1"/>
<evidence type="ECO:0000256" key="1">
    <source>
        <dbReference type="ARBA" id="ARBA00001917"/>
    </source>
</evidence>
<dbReference type="EMBL" id="KE651168">
    <property type="protein sequence ID" value="EEB09435.1"/>
    <property type="molecule type" value="Genomic_DNA"/>
</dbReference>
<dbReference type="Pfam" id="PF22461">
    <property type="entry name" value="SLBB_2"/>
    <property type="match status" value="1"/>
</dbReference>
<keyword evidence="5" id="KW-0285">Flavoprotein</keyword>
<keyword evidence="6" id="KW-0288">FMN</keyword>
<evidence type="ECO:0000256" key="8">
    <source>
        <dbReference type="ARBA" id="ARBA00023004"/>
    </source>
</evidence>
<name>B6K7D1_SCHJY</name>
<dbReference type="GO" id="GO:0046872">
    <property type="term" value="F:metal ion binding"/>
    <property type="evidence" value="ECO:0007669"/>
    <property type="project" value="UniProtKB-KW"/>
</dbReference>
<evidence type="ECO:0000256" key="7">
    <source>
        <dbReference type="ARBA" id="ARBA00022723"/>
    </source>
</evidence>
<dbReference type="GeneID" id="7049800"/>
<sequence>MCRIFPNVNLNVARSIAFAKKQGRYSKLSDILKKKGEILINTISRSMLRGRGGSGFYTGRKWESVVATAELLKHPMRYLVVNASEGEPGSFKDRYLLASVPHTVIEGSIMSAKAIGASACYISVRAEYYKEALHLQEAINEAYEEGYLGKNILGTDFSLDIFIHRGEGNYISGEETALLESLEGKAAKPRVRPPFPTEHGVFGCATAVNNVETIANIPCILENGDEWFRSLGSPNNYGTKLFCISGDVRQPNVYEERLSIPLKELIETHGGVIGGWDSLVAVFPGGPSMGICNKEQCEHMLMDYDYLRQIGTGLGTASVIVLNDIDKVFEAILNFSKFYKKETCRKCLACRNGTKIINELLELVREGKATPSVITDLRQVSNYVTKDTICNFSAAPSLLLNSYFKNFPADIQRRTRAK</sequence>
<dbReference type="InterPro" id="IPR019575">
    <property type="entry name" value="Nuop51_4Fe4S-bd"/>
</dbReference>
<evidence type="ECO:0000259" key="10">
    <source>
        <dbReference type="SMART" id="SM00928"/>
    </source>
</evidence>
<evidence type="ECO:0000256" key="6">
    <source>
        <dbReference type="ARBA" id="ARBA00022643"/>
    </source>
</evidence>
<dbReference type="SMART" id="SM00928">
    <property type="entry name" value="NADH_4Fe-4S"/>
    <property type="match status" value="1"/>
</dbReference>
<dbReference type="Proteomes" id="UP000001744">
    <property type="component" value="Unassembled WGS sequence"/>
</dbReference>
<dbReference type="SUPFAM" id="SSF142019">
    <property type="entry name" value="Nqo1 FMN-binding domain-like"/>
    <property type="match status" value="1"/>
</dbReference>
<dbReference type="InterPro" id="IPR011538">
    <property type="entry name" value="Nuo51_FMN-bd"/>
</dbReference>
<evidence type="ECO:0000313" key="11">
    <source>
        <dbReference type="EMBL" id="EEB09435.1"/>
    </source>
</evidence>
<protein>
    <submittedName>
        <fullName evidence="11">Iron sulfur cluster assembly protein</fullName>
    </submittedName>
</protein>
<dbReference type="OrthoDB" id="10030313at2759"/>
<comment type="cofactor">
    <cofactor evidence="2">
        <name>[4Fe-4S] cluster</name>
        <dbReference type="ChEBI" id="CHEBI:49883"/>
    </cofactor>
</comment>
<keyword evidence="7" id="KW-0479">Metal-binding</keyword>
<dbReference type="NCBIfam" id="NF010120">
    <property type="entry name" value="PRK13596.1"/>
    <property type="match status" value="1"/>
</dbReference>
<dbReference type="VEuPathDB" id="FungiDB:SJAG_04639"/>
<dbReference type="InterPro" id="IPR037207">
    <property type="entry name" value="Nuop51_4Fe4S-bd_sf"/>
</dbReference>
<dbReference type="JaponicusDB" id="SJAG_04639"/>
<keyword evidence="4" id="KW-0004">4Fe-4S</keyword>
<organism evidence="11 12">
    <name type="scientific">Schizosaccharomyces japonicus (strain yFS275 / FY16936)</name>
    <name type="common">Fission yeast</name>
    <dbReference type="NCBI Taxonomy" id="402676"/>
    <lineage>
        <taxon>Eukaryota</taxon>
        <taxon>Fungi</taxon>
        <taxon>Dikarya</taxon>
        <taxon>Ascomycota</taxon>
        <taxon>Taphrinomycotina</taxon>
        <taxon>Schizosaccharomycetes</taxon>
        <taxon>Schizosaccharomycetales</taxon>
        <taxon>Schizosaccharomycetaceae</taxon>
        <taxon>Schizosaccharomyces</taxon>
    </lineage>
</organism>
<reference evidence="11 12" key="1">
    <citation type="journal article" date="2011" name="Science">
        <title>Comparative functional genomics of the fission yeasts.</title>
        <authorList>
            <person name="Rhind N."/>
            <person name="Chen Z."/>
            <person name="Yassour M."/>
            <person name="Thompson D.A."/>
            <person name="Haas B.J."/>
            <person name="Habib N."/>
            <person name="Wapinski I."/>
            <person name="Roy S."/>
            <person name="Lin M.F."/>
            <person name="Heiman D.I."/>
            <person name="Young S.K."/>
            <person name="Furuya K."/>
            <person name="Guo Y."/>
            <person name="Pidoux A."/>
            <person name="Chen H.M."/>
            <person name="Robbertse B."/>
            <person name="Goldberg J.M."/>
            <person name="Aoki K."/>
            <person name="Bayne E.H."/>
            <person name="Berlin A.M."/>
            <person name="Desjardins C.A."/>
            <person name="Dobbs E."/>
            <person name="Dukaj L."/>
            <person name="Fan L."/>
            <person name="FitzGerald M.G."/>
            <person name="French C."/>
            <person name="Gujja S."/>
            <person name="Hansen K."/>
            <person name="Keifenheim D."/>
            <person name="Levin J.Z."/>
            <person name="Mosher R.A."/>
            <person name="Mueller C.A."/>
            <person name="Pfiffner J."/>
            <person name="Priest M."/>
            <person name="Russ C."/>
            <person name="Smialowska A."/>
            <person name="Swoboda P."/>
            <person name="Sykes S.M."/>
            <person name="Vaughn M."/>
            <person name="Vengrova S."/>
            <person name="Yoder R."/>
            <person name="Zeng Q."/>
            <person name="Allshire R."/>
            <person name="Baulcombe D."/>
            <person name="Birren B.W."/>
            <person name="Brown W."/>
            <person name="Ekwall K."/>
            <person name="Kellis M."/>
            <person name="Leatherwood J."/>
            <person name="Levin H."/>
            <person name="Margalit H."/>
            <person name="Martienssen R."/>
            <person name="Nieduszynski C.A."/>
            <person name="Spatafora J.W."/>
            <person name="Friedman N."/>
            <person name="Dalgaard J.Z."/>
            <person name="Baumann P."/>
            <person name="Niki H."/>
            <person name="Regev A."/>
            <person name="Nusbaum C."/>
        </authorList>
    </citation>
    <scope>NUCLEOTIDE SEQUENCE [LARGE SCALE GENOMIC DNA]</scope>
    <source>
        <strain evidence="12">yFS275 / FY16936</strain>
    </source>
</reference>
<evidence type="ECO:0000313" key="12">
    <source>
        <dbReference type="Proteomes" id="UP000001744"/>
    </source>
</evidence>
<dbReference type="FunFam" id="3.40.50.11540:FF:000001">
    <property type="entry name" value="NADH dehydrogenase [ubiquinone] flavoprotein 1, mitochondrial"/>
    <property type="match status" value="1"/>
</dbReference>
<dbReference type="OMA" id="QGDGKPH"/>
<dbReference type="HOGENOM" id="CLU_014881_0_1_1"/>
<keyword evidence="8" id="KW-0408">Iron</keyword>
<dbReference type="SUPFAM" id="SSF142984">
    <property type="entry name" value="Nqo1 middle domain-like"/>
    <property type="match status" value="1"/>
</dbReference>
<dbReference type="eggNOG" id="KOG2658">
    <property type="taxonomic scope" value="Eukaryota"/>
</dbReference>
<proteinExistence type="inferred from homology"/>
<dbReference type="Pfam" id="PF10589">
    <property type="entry name" value="NADH_4Fe-4S"/>
    <property type="match status" value="1"/>
</dbReference>
<keyword evidence="9" id="KW-0411">Iron-sulfur</keyword>
<dbReference type="Gene3D" id="3.40.50.11540">
    <property type="entry name" value="NADH-ubiquinone oxidoreductase 51kDa subunit"/>
    <property type="match status" value="1"/>
</dbReference>
<comment type="cofactor">
    <cofactor evidence="1">
        <name>FMN</name>
        <dbReference type="ChEBI" id="CHEBI:58210"/>
    </cofactor>
</comment>
<evidence type="ECO:0000256" key="4">
    <source>
        <dbReference type="ARBA" id="ARBA00022485"/>
    </source>
</evidence>
<dbReference type="Gene3D" id="3.10.20.600">
    <property type="match status" value="1"/>
</dbReference>
<dbReference type="GO" id="GO:0051539">
    <property type="term" value="F:4 iron, 4 sulfur cluster binding"/>
    <property type="evidence" value="ECO:0007669"/>
    <property type="project" value="UniProtKB-KW"/>
</dbReference>
<feature type="domain" description="NADH-ubiquinone oxidoreductase 51kDa subunit iron-sulphur binding" evidence="10">
    <location>
        <begin position="329"/>
        <end position="374"/>
    </location>
</feature>
<accession>B6K7D1</accession>
<dbReference type="InterPro" id="IPR050837">
    <property type="entry name" value="ComplexI_51kDa_subunit"/>
</dbReference>
<evidence type="ECO:0000256" key="2">
    <source>
        <dbReference type="ARBA" id="ARBA00001966"/>
    </source>
</evidence>
<comment type="similarity">
    <text evidence="3">Belongs to the complex I 51 kDa subunit family.</text>
</comment>
<evidence type="ECO:0000256" key="9">
    <source>
        <dbReference type="ARBA" id="ARBA00023014"/>
    </source>
</evidence>
<dbReference type="Gene3D" id="1.20.1440.230">
    <property type="entry name" value="NADH-ubiquinone oxidoreductase 51kDa subunit, iron-sulphur binding domain"/>
    <property type="match status" value="1"/>
</dbReference>
<dbReference type="AlphaFoldDB" id="B6K7D1"/>
<dbReference type="InterPro" id="IPR037225">
    <property type="entry name" value="Nuo51_FMN-bd_sf"/>
</dbReference>
<dbReference type="PANTHER" id="PTHR11780">
    <property type="entry name" value="NADH-UBIQUINONE OXIDOREDUCTASE FLAVOPROTEIN 1 NDUFV1"/>
    <property type="match status" value="1"/>
</dbReference>
<evidence type="ECO:0000256" key="5">
    <source>
        <dbReference type="ARBA" id="ARBA00022630"/>
    </source>
</evidence>
<dbReference type="Pfam" id="PF01512">
    <property type="entry name" value="Complex1_51K"/>
    <property type="match status" value="1"/>
</dbReference>
<keyword evidence="12" id="KW-1185">Reference proteome</keyword>
<dbReference type="SUPFAM" id="SSF140490">
    <property type="entry name" value="Nqo1C-terminal domain-like"/>
    <property type="match status" value="1"/>
</dbReference>
<dbReference type="RefSeq" id="XP_002175728.1">
    <property type="nucleotide sequence ID" value="XM_002175692.2"/>
</dbReference>
<gene>
    <name evidence="11" type="ORF">SJAG_04639</name>
</gene>
<dbReference type="InterPro" id="IPR054765">
    <property type="entry name" value="SLBB_dom"/>
</dbReference>
<evidence type="ECO:0000256" key="3">
    <source>
        <dbReference type="ARBA" id="ARBA00007523"/>
    </source>
</evidence>